<dbReference type="PROSITE" id="PS50404">
    <property type="entry name" value="GST_NTER"/>
    <property type="match status" value="1"/>
</dbReference>
<dbReference type="KEGG" id="dla:I6G47_18255"/>
<dbReference type="Gene3D" id="3.40.30.10">
    <property type="entry name" value="Glutaredoxin"/>
    <property type="match status" value="1"/>
</dbReference>
<dbReference type="EMBL" id="FNPE01000001">
    <property type="protein sequence ID" value="SDX76672.1"/>
    <property type="molecule type" value="Genomic_DNA"/>
</dbReference>
<sequence length="230" mass="26071">MLTLYIGNKNYSSWSMRPWVLMRQAGIAFEEVMLRFDSFDEQSAFKQRARALSPSGRVPVLMDEGMAIWDSLAICEYLAEKFPEKHLWPTLALNRARARSLCAEMHSGFGALRSLCPMNIEAQLPEVGARLWAERADLRDDVQHLSELWQPLLSTASGPMLYDQFSIVDAFFAPVCMRLTTYELPLAPAIDAYVRRVRALPGVQDWVQGALAEHDFRPFEEPYRSAPAAG</sequence>
<proteinExistence type="predicted"/>
<evidence type="ECO:0000313" key="4">
    <source>
        <dbReference type="Proteomes" id="UP000183417"/>
    </source>
</evidence>
<dbReference type="SUPFAM" id="SSF47616">
    <property type="entry name" value="GST C-terminal domain-like"/>
    <property type="match status" value="1"/>
</dbReference>
<name>A0A1H3ED39_9BURK</name>
<reference evidence="3 4" key="1">
    <citation type="submission" date="2016-10" db="EMBL/GenBank/DDBJ databases">
        <authorList>
            <person name="de Groot N.N."/>
        </authorList>
    </citation>
    <scope>NUCLEOTIDE SEQUENCE [LARGE SCALE GENOMIC DNA]</scope>
    <source>
        <strain evidence="3 4">LMG 24775</strain>
    </source>
</reference>
<dbReference type="GeneID" id="94694958"/>
<protein>
    <submittedName>
        <fullName evidence="2 3">Glutathione S-transferase</fullName>
    </submittedName>
</protein>
<dbReference type="InterPro" id="IPR036282">
    <property type="entry name" value="Glutathione-S-Trfase_C_sf"/>
</dbReference>
<dbReference type="RefSeq" id="WP_016446508.1">
    <property type="nucleotide sequence ID" value="NZ_AP025556.1"/>
</dbReference>
<evidence type="ECO:0000313" key="2">
    <source>
        <dbReference type="EMBL" id="QPS78965.1"/>
    </source>
</evidence>
<dbReference type="GO" id="GO:0004364">
    <property type="term" value="F:glutathione transferase activity"/>
    <property type="evidence" value="ECO:0007669"/>
    <property type="project" value="TreeGrafter"/>
</dbReference>
<dbReference type="GO" id="GO:0006749">
    <property type="term" value="P:glutathione metabolic process"/>
    <property type="evidence" value="ECO:0007669"/>
    <property type="project" value="TreeGrafter"/>
</dbReference>
<dbReference type="GO" id="GO:0016034">
    <property type="term" value="F:maleylacetoacetate isomerase activity"/>
    <property type="evidence" value="ECO:0007669"/>
    <property type="project" value="TreeGrafter"/>
</dbReference>
<reference evidence="2 5" key="2">
    <citation type="submission" date="2020-12" db="EMBL/GenBank/DDBJ databases">
        <title>FDA dAtabase for Regulatory Grade micrObial Sequences (FDA-ARGOS): Supporting development and validation of Infectious Disease Dx tests.</title>
        <authorList>
            <person name="Sproer C."/>
            <person name="Gronow S."/>
            <person name="Severitt S."/>
            <person name="Schroder I."/>
            <person name="Tallon L."/>
            <person name="Sadzewicz L."/>
            <person name="Zhao X."/>
            <person name="Boylan J."/>
            <person name="Ott S."/>
            <person name="Bowen H."/>
            <person name="Vavikolanu K."/>
            <person name="Mehta A."/>
            <person name="Aluvathingal J."/>
            <person name="Nadendla S."/>
            <person name="Lowell S."/>
            <person name="Myers T."/>
            <person name="Yan Y."/>
            <person name="Sichtig H."/>
        </authorList>
    </citation>
    <scope>NUCLEOTIDE SEQUENCE [LARGE SCALE GENOMIC DNA]</scope>
    <source>
        <strain evidence="2 5">FDAARGOS_890</strain>
    </source>
</reference>
<dbReference type="Proteomes" id="UP000595064">
    <property type="component" value="Chromosome"/>
</dbReference>
<dbReference type="AlphaFoldDB" id="A0A1H3ED39"/>
<keyword evidence="5" id="KW-1185">Reference proteome</keyword>
<dbReference type="CDD" id="cd03194">
    <property type="entry name" value="GST_C_3"/>
    <property type="match status" value="1"/>
</dbReference>
<dbReference type="SUPFAM" id="SSF52833">
    <property type="entry name" value="Thioredoxin-like"/>
    <property type="match status" value="1"/>
</dbReference>
<organism evidence="3 4">
    <name type="scientific">Delftia lacustris</name>
    <dbReference type="NCBI Taxonomy" id="558537"/>
    <lineage>
        <taxon>Bacteria</taxon>
        <taxon>Pseudomonadati</taxon>
        <taxon>Pseudomonadota</taxon>
        <taxon>Betaproteobacteria</taxon>
        <taxon>Burkholderiales</taxon>
        <taxon>Comamonadaceae</taxon>
        <taxon>Delftia</taxon>
    </lineage>
</organism>
<gene>
    <name evidence="2" type="ORF">I6G47_18255</name>
    <name evidence="3" type="ORF">SAMN05421547_101147</name>
</gene>
<dbReference type="InterPro" id="IPR040079">
    <property type="entry name" value="Glutathione_S-Trfase"/>
</dbReference>
<evidence type="ECO:0000259" key="1">
    <source>
        <dbReference type="PROSITE" id="PS50404"/>
    </source>
</evidence>
<dbReference type="FunFam" id="3.40.30.10:FF:000206">
    <property type="entry name" value="Probable glutathione S-transferase"/>
    <property type="match status" value="1"/>
</dbReference>
<keyword evidence="3" id="KW-0808">Transferase</keyword>
<dbReference type="PANTHER" id="PTHR42673">
    <property type="entry name" value="MALEYLACETOACETATE ISOMERASE"/>
    <property type="match status" value="1"/>
</dbReference>
<evidence type="ECO:0000313" key="5">
    <source>
        <dbReference type="Proteomes" id="UP000595064"/>
    </source>
</evidence>
<dbReference type="EMBL" id="CP065748">
    <property type="protein sequence ID" value="QPS78965.1"/>
    <property type="molecule type" value="Genomic_DNA"/>
</dbReference>
<dbReference type="GO" id="GO:0006559">
    <property type="term" value="P:L-phenylalanine catabolic process"/>
    <property type="evidence" value="ECO:0007669"/>
    <property type="project" value="TreeGrafter"/>
</dbReference>
<dbReference type="PANTHER" id="PTHR42673:SF4">
    <property type="entry name" value="MALEYLACETOACETATE ISOMERASE"/>
    <property type="match status" value="1"/>
</dbReference>
<dbReference type="InterPro" id="IPR004045">
    <property type="entry name" value="Glutathione_S-Trfase_N"/>
</dbReference>
<dbReference type="Proteomes" id="UP000183417">
    <property type="component" value="Unassembled WGS sequence"/>
</dbReference>
<feature type="domain" description="GST N-terminal" evidence="1">
    <location>
        <begin position="2"/>
        <end position="86"/>
    </location>
</feature>
<dbReference type="CDD" id="cd03043">
    <property type="entry name" value="GST_N_1"/>
    <property type="match status" value="1"/>
</dbReference>
<dbReference type="SFLD" id="SFLDS00019">
    <property type="entry name" value="Glutathione_Transferase_(cytos"/>
    <property type="match status" value="1"/>
</dbReference>
<dbReference type="Gene3D" id="1.20.1050.10">
    <property type="match status" value="1"/>
</dbReference>
<evidence type="ECO:0000313" key="3">
    <source>
        <dbReference type="EMBL" id="SDX76672.1"/>
    </source>
</evidence>
<dbReference type="InterPro" id="IPR036249">
    <property type="entry name" value="Thioredoxin-like_sf"/>
</dbReference>
<dbReference type="Pfam" id="PF13409">
    <property type="entry name" value="GST_N_2"/>
    <property type="match status" value="1"/>
</dbReference>
<accession>A0A1H3ED39</accession>